<dbReference type="InterPro" id="IPR003447">
    <property type="entry name" value="FEMABX"/>
</dbReference>
<feature type="domain" description="BioF2-like acetyltransferase" evidence="1">
    <location>
        <begin position="63"/>
        <end position="198"/>
    </location>
</feature>
<dbReference type="Proteomes" id="UP000706151">
    <property type="component" value="Unassembled WGS sequence"/>
</dbReference>
<evidence type="ECO:0000313" key="3">
    <source>
        <dbReference type="Proteomes" id="UP000706151"/>
    </source>
</evidence>
<accession>A0A935W2E4</accession>
<dbReference type="PROSITE" id="PS51191">
    <property type="entry name" value="FEMABX"/>
    <property type="match status" value="1"/>
</dbReference>
<dbReference type="SUPFAM" id="SSF55729">
    <property type="entry name" value="Acyl-CoA N-acyltransferases (Nat)"/>
    <property type="match status" value="1"/>
</dbReference>
<organism evidence="2 3">
    <name type="scientific">Candidatus Accumulibacter affinis</name>
    <dbReference type="NCBI Taxonomy" id="2954384"/>
    <lineage>
        <taxon>Bacteria</taxon>
        <taxon>Pseudomonadati</taxon>
        <taxon>Pseudomonadota</taxon>
        <taxon>Betaproteobacteria</taxon>
        <taxon>Candidatus Accumulibacter</taxon>
    </lineage>
</organism>
<evidence type="ECO:0000313" key="2">
    <source>
        <dbReference type="EMBL" id="MBK7953216.1"/>
    </source>
</evidence>
<sequence>MKAILKRIESLRVMAITLGSEDARENPEVGDFSDFTVIRRWEFRVALDADPAVVLGRIAARKRTYLRAALKASQLIVREMRDIESVHRLIDFQHVSRERRRARGEDYAVATARSAEMIFENYVKKGYGRVFCSFRDNQPLSGVLLHCDGRSAYYTMSGCSAEGFQSNAPLITVWKAIEMLCSDGYRELNMGGVGASASDPADIGHGLYRFKRSFGGSEVACVSLEREVPGIQAYLARRFVEAR</sequence>
<dbReference type="GO" id="GO:0044038">
    <property type="term" value="P:cell wall macromolecule biosynthetic process"/>
    <property type="evidence" value="ECO:0007669"/>
    <property type="project" value="InterPro"/>
</dbReference>
<name>A0A935W2E4_9PROT</name>
<protein>
    <submittedName>
        <fullName evidence="2">GNAT family N-acetyltransferase</fullName>
    </submittedName>
</protein>
<reference evidence="2 3" key="1">
    <citation type="submission" date="2020-10" db="EMBL/GenBank/DDBJ databases">
        <title>Connecting structure to function with the recovery of over 1000 high-quality activated sludge metagenome-assembled genomes encoding full-length rRNA genes using long-read sequencing.</title>
        <authorList>
            <person name="Singleton C.M."/>
            <person name="Petriglieri F."/>
            <person name="Kristensen J.M."/>
            <person name="Kirkegaard R.H."/>
            <person name="Michaelsen T.Y."/>
            <person name="Andersen M.H."/>
            <person name="Karst S.M."/>
            <person name="Dueholm M.S."/>
            <person name="Nielsen P.H."/>
            <person name="Albertsen M."/>
        </authorList>
    </citation>
    <scope>NUCLEOTIDE SEQUENCE [LARGE SCALE GENOMIC DNA]</scope>
    <source>
        <strain evidence="2">Fred_18-Q3-R57-64_BAT3C.720</strain>
    </source>
</reference>
<dbReference type="EMBL" id="JADJOT010000003">
    <property type="protein sequence ID" value="MBK7953216.1"/>
    <property type="molecule type" value="Genomic_DNA"/>
</dbReference>
<dbReference type="GO" id="GO:0016755">
    <property type="term" value="F:aminoacyltransferase activity"/>
    <property type="evidence" value="ECO:0007669"/>
    <property type="project" value="InterPro"/>
</dbReference>
<dbReference type="AlphaFoldDB" id="A0A935W2E4"/>
<evidence type="ECO:0000259" key="1">
    <source>
        <dbReference type="Pfam" id="PF13480"/>
    </source>
</evidence>
<dbReference type="Pfam" id="PF13480">
    <property type="entry name" value="Acetyltransf_6"/>
    <property type="match status" value="1"/>
</dbReference>
<proteinExistence type="predicted"/>
<gene>
    <name evidence="2" type="ORF">IPK02_04110</name>
</gene>
<dbReference type="InterPro" id="IPR038740">
    <property type="entry name" value="BioF2-like_GNAT_dom"/>
</dbReference>
<dbReference type="InterPro" id="IPR016181">
    <property type="entry name" value="Acyl_CoA_acyltransferase"/>
</dbReference>
<dbReference type="Gene3D" id="3.40.630.30">
    <property type="match status" value="1"/>
</dbReference>
<comment type="caution">
    <text evidence="2">The sequence shown here is derived from an EMBL/GenBank/DDBJ whole genome shotgun (WGS) entry which is preliminary data.</text>
</comment>